<proteinExistence type="predicted"/>
<dbReference type="AlphaFoldDB" id="A0A540MNP3"/>
<keyword evidence="2" id="KW-1185">Reference proteome</keyword>
<accession>A0A540MNP3</accession>
<sequence>MEVAESTLGDIWCFKSGARSFLRFAWTKFVQCDGRLVSVLRWVLDVLLGNGI</sequence>
<gene>
    <name evidence="1" type="ORF">C1H46_013989</name>
</gene>
<organism evidence="1 2">
    <name type="scientific">Malus baccata</name>
    <name type="common">Siberian crab apple</name>
    <name type="synonym">Pyrus baccata</name>
    <dbReference type="NCBI Taxonomy" id="106549"/>
    <lineage>
        <taxon>Eukaryota</taxon>
        <taxon>Viridiplantae</taxon>
        <taxon>Streptophyta</taxon>
        <taxon>Embryophyta</taxon>
        <taxon>Tracheophyta</taxon>
        <taxon>Spermatophyta</taxon>
        <taxon>Magnoliopsida</taxon>
        <taxon>eudicotyledons</taxon>
        <taxon>Gunneridae</taxon>
        <taxon>Pentapetalae</taxon>
        <taxon>rosids</taxon>
        <taxon>fabids</taxon>
        <taxon>Rosales</taxon>
        <taxon>Rosaceae</taxon>
        <taxon>Amygdaloideae</taxon>
        <taxon>Maleae</taxon>
        <taxon>Malus</taxon>
    </lineage>
</organism>
<dbReference type="EMBL" id="VIEB01000214">
    <property type="protein sequence ID" value="TQE00416.1"/>
    <property type="molecule type" value="Genomic_DNA"/>
</dbReference>
<name>A0A540MNP3_MALBA</name>
<evidence type="ECO:0000313" key="2">
    <source>
        <dbReference type="Proteomes" id="UP000315295"/>
    </source>
</evidence>
<reference evidence="1 2" key="1">
    <citation type="journal article" date="2019" name="G3 (Bethesda)">
        <title>Sequencing of a Wild Apple (Malus baccata) Genome Unravels the Differences Between Cultivated and Wild Apple Species Regarding Disease Resistance and Cold Tolerance.</title>
        <authorList>
            <person name="Chen X."/>
        </authorList>
    </citation>
    <scope>NUCLEOTIDE SEQUENCE [LARGE SCALE GENOMIC DNA]</scope>
    <source>
        <strain evidence="2">cv. Shandingzi</strain>
        <tissue evidence="1">Leaves</tissue>
    </source>
</reference>
<protein>
    <submittedName>
        <fullName evidence="1">Uncharacterized protein</fullName>
    </submittedName>
</protein>
<evidence type="ECO:0000313" key="1">
    <source>
        <dbReference type="EMBL" id="TQE00416.1"/>
    </source>
</evidence>
<dbReference type="Proteomes" id="UP000315295">
    <property type="component" value="Unassembled WGS sequence"/>
</dbReference>
<comment type="caution">
    <text evidence="1">The sequence shown here is derived from an EMBL/GenBank/DDBJ whole genome shotgun (WGS) entry which is preliminary data.</text>
</comment>